<reference evidence="2" key="1">
    <citation type="journal article" date="2015" name="Nat. Genet.">
        <title>The genome and transcriptome of the zoonotic hookworm Ancylostoma ceylanicum identify infection-specific gene families.</title>
        <authorList>
            <person name="Schwarz E.M."/>
            <person name="Hu Y."/>
            <person name="Antoshechkin I."/>
            <person name="Miller M.M."/>
            <person name="Sternberg P.W."/>
            <person name="Aroian R.V."/>
        </authorList>
    </citation>
    <scope>NUCLEOTIDE SEQUENCE</scope>
    <source>
        <strain evidence="2">HY135</strain>
    </source>
</reference>
<evidence type="ECO:0000313" key="2">
    <source>
        <dbReference type="Proteomes" id="UP000024635"/>
    </source>
</evidence>
<protein>
    <submittedName>
        <fullName evidence="1">Uncharacterized protein</fullName>
    </submittedName>
</protein>
<dbReference type="Proteomes" id="UP000024635">
    <property type="component" value="Unassembled WGS sequence"/>
</dbReference>
<keyword evidence="2" id="KW-1185">Reference proteome</keyword>
<proteinExistence type="predicted"/>
<accession>A0A016T9M9</accession>
<evidence type="ECO:0000313" key="1">
    <source>
        <dbReference type="EMBL" id="EYB99658.1"/>
    </source>
</evidence>
<gene>
    <name evidence="1" type="primary">Acey_s0121.g987</name>
    <name evidence="1" type="ORF">Y032_0121g987</name>
</gene>
<comment type="caution">
    <text evidence="1">The sequence shown here is derived from an EMBL/GenBank/DDBJ whole genome shotgun (WGS) entry which is preliminary data.</text>
</comment>
<dbReference type="EMBL" id="JARK01001457">
    <property type="protein sequence ID" value="EYB99658.1"/>
    <property type="molecule type" value="Genomic_DNA"/>
</dbReference>
<dbReference type="AlphaFoldDB" id="A0A016T9M9"/>
<sequence length="83" mass="9700">MKDWYDVRANMVIEHDTLSFGCPVMPTYWCLQPSSMMCLVEIPFCMGKVRFVLPPGIPFFEKLIFKLFKCFTICTTRPIVALR</sequence>
<name>A0A016T9M9_9BILA</name>
<organism evidence="1 2">
    <name type="scientific">Ancylostoma ceylanicum</name>
    <dbReference type="NCBI Taxonomy" id="53326"/>
    <lineage>
        <taxon>Eukaryota</taxon>
        <taxon>Metazoa</taxon>
        <taxon>Ecdysozoa</taxon>
        <taxon>Nematoda</taxon>
        <taxon>Chromadorea</taxon>
        <taxon>Rhabditida</taxon>
        <taxon>Rhabditina</taxon>
        <taxon>Rhabditomorpha</taxon>
        <taxon>Strongyloidea</taxon>
        <taxon>Ancylostomatidae</taxon>
        <taxon>Ancylostomatinae</taxon>
        <taxon>Ancylostoma</taxon>
    </lineage>
</organism>